<dbReference type="STRING" id="419481.SAMN05216233_1241"/>
<proteinExistence type="predicted"/>
<evidence type="ECO:0000313" key="1">
    <source>
        <dbReference type="EMBL" id="SCY82138.1"/>
    </source>
</evidence>
<dbReference type="EMBL" id="FMUX01000024">
    <property type="protein sequence ID" value="SCY82138.1"/>
    <property type="molecule type" value="Genomic_DNA"/>
</dbReference>
<keyword evidence="2" id="KW-1185">Reference proteome</keyword>
<name>A0A1G5J360_9BACT</name>
<dbReference type="Pfam" id="PF00837">
    <property type="entry name" value="T4_deiodinase"/>
    <property type="match status" value="1"/>
</dbReference>
<evidence type="ECO:0000313" key="2">
    <source>
        <dbReference type="Proteomes" id="UP000198870"/>
    </source>
</evidence>
<reference evidence="1 2" key="1">
    <citation type="submission" date="2016-10" db="EMBL/GenBank/DDBJ databases">
        <authorList>
            <person name="de Groot N.N."/>
        </authorList>
    </citation>
    <scope>NUCLEOTIDE SEQUENCE [LARGE SCALE GENOMIC DNA]</scope>
    <source>
        <strain evidence="1 2">AA1</strain>
    </source>
</reference>
<dbReference type="PANTHER" id="PTHR11781:SF22">
    <property type="entry name" value="TYPE I IODOTHYRONINE DEIODINASE"/>
    <property type="match status" value="1"/>
</dbReference>
<dbReference type="OrthoDB" id="119679at2"/>
<protein>
    <submittedName>
        <fullName evidence="1">Type I thyroxine 5'-deiodinase</fullName>
    </submittedName>
</protein>
<accession>A0A1G5J360</accession>
<dbReference type="Gene3D" id="3.40.30.10">
    <property type="entry name" value="Glutaredoxin"/>
    <property type="match status" value="1"/>
</dbReference>
<dbReference type="GO" id="GO:0004800">
    <property type="term" value="F:thyroxine 5'-deiodinase activity"/>
    <property type="evidence" value="ECO:0007669"/>
    <property type="project" value="InterPro"/>
</dbReference>
<gene>
    <name evidence="1" type="ORF">SAMN05216233_1241</name>
</gene>
<dbReference type="AlphaFoldDB" id="A0A1G5J360"/>
<dbReference type="InterPro" id="IPR000643">
    <property type="entry name" value="Iodothyronine_deiodinase"/>
</dbReference>
<organism evidence="1 2">
    <name type="scientific">Desulfoluna spongiiphila</name>
    <dbReference type="NCBI Taxonomy" id="419481"/>
    <lineage>
        <taxon>Bacteria</taxon>
        <taxon>Pseudomonadati</taxon>
        <taxon>Thermodesulfobacteriota</taxon>
        <taxon>Desulfobacteria</taxon>
        <taxon>Desulfobacterales</taxon>
        <taxon>Desulfolunaceae</taxon>
        <taxon>Desulfoluna</taxon>
    </lineage>
</organism>
<sequence length="128" mass="15113">MRFLPVYKKYRDDVDFMMIYVREAHPTDKWWLAETKFMRFVSVLSNPYPSYDTREPRTIEERRAVATACKAKLLDDMPVYVDDMDNSVNQAYVGWPTRIYCQATSEIVPLATRRIDPFVVIGLQIFDC</sequence>
<dbReference type="PANTHER" id="PTHR11781">
    <property type="entry name" value="IODOTHYRONINE DEIODINASE"/>
    <property type="match status" value="1"/>
</dbReference>
<dbReference type="Proteomes" id="UP000198870">
    <property type="component" value="Unassembled WGS sequence"/>
</dbReference>